<feature type="region of interest" description="Disordered" evidence="1">
    <location>
        <begin position="39"/>
        <end position="58"/>
    </location>
</feature>
<dbReference type="Proteomes" id="UP001501842">
    <property type="component" value="Unassembled WGS sequence"/>
</dbReference>
<gene>
    <name evidence="2" type="ORF">GCM10010439_17530</name>
</gene>
<sequence length="85" mass="8739">MRRVPQAQDALLELLVAGGSPLMPPLLTPTDVLCADRHRGQRPCLSGGGSHASCGTGKFSRAAASQTPSCSSQNERSPIGPSVVV</sequence>
<name>A0ABN3U2L3_9ACTN</name>
<proteinExistence type="predicted"/>
<feature type="region of interest" description="Disordered" evidence="1">
    <location>
        <begin position="63"/>
        <end position="85"/>
    </location>
</feature>
<feature type="compositionally biased region" description="Polar residues" evidence="1">
    <location>
        <begin position="63"/>
        <end position="76"/>
    </location>
</feature>
<accession>A0ABN3U2L3</accession>
<comment type="caution">
    <text evidence="2">The sequence shown here is derived from an EMBL/GenBank/DDBJ whole genome shotgun (WGS) entry which is preliminary data.</text>
</comment>
<dbReference type="EMBL" id="BAAATZ010000006">
    <property type="protein sequence ID" value="GAA2723103.1"/>
    <property type="molecule type" value="Genomic_DNA"/>
</dbReference>
<evidence type="ECO:0000313" key="3">
    <source>
        <dbReference type="Proteomes" id="UP001501842"/>
    </source>
</evidence>
<protein>
    <recommendedName>
        <fullName evidence="4">Secreted protein</fullName>
    </recommendedName>
</protein>
<organism evidence="2 3">
    <name type="scientific">Actinocorallia aurantiaca</name>
    <dbReference type="NCBI Taxonomy" id="46204"/>
    <lineage>
        <taxon>Bacteria</taxon>
        <taxon>Bacillati</taxon>
        <taxon>Actinomycetota</taxon>
        <taxon>Actinomycetes</taxon>
        <taxon>Streptosporangiales</taxon>
        <taxon>Thermomonosporaceae</taxon>
        <taxon>Actinocorallia</taxon>
    </lineage>
</organism>
<evidence type="ECO:0008006" key="4">
    <source>
        <dbReference type="Google" id="ProtNLM"/>
    </source>
</evidence>
<reference evidence="2 3" key="1">
    <citation type="journal article" date="2019" name="Int. J. Syst. Evol. Microbiol.">
        <title>The Global Catalogue of Microorganisms (GCM) 10K type strain sequencing project: providing services to taxonomists for standard genome sequencing and annotation.</title>
        <authorList>
            <consortium name="The Broad Institute Genomics Platform"/>
            <consortium name="The Broad Institute Genome Sequencing Center for Infectious Disease"/>
            <person name="Wu L."/>
            <person name="Ma J."/>
        </authorList>
    </citation>
    <scope>NUCLEOTIDE SEQUENCE [LARGE SCALE GENOMIC DNA]</scope>
    <source>
        <strain evidence="2 3">JCM 8201</strain>
    </source>
</reference>
<evidence type="ECO:0000256" key="1">
    <source>
        <dbReference type="SAM" id="MobiDB-lite"/>
    </source>
</evidence>
<evidence type="ECO:0000313" key="2">
    <source>
        <dbReference type="EMBL" id="GAA2723103.1"/>
    </source>
</evidence>
<keyword evidence="3" id="KW-1185">Reference proteome</keyword>